<sequence length="148" mass="16503">MKRIFTLIPVLAILFFISSCKDKDNNLPTETDKILVNYPWNLTSVTDLSGKTISPTQLNETTRFLPLMNIEFQTGNKVVARGIGDSQVINGGTWYLINENKMIDINVSGFKGQFGLEELSNSKMRLKSTMPVGGVDQEAIMVFTPVIK</sequence>
<evidence type="ECO:0000256" key="1">
    <source>
        <dbReference type="SAM" id="SignalP"/>
    </source>
</evidence>
<accession>A0A4R5DA50</accession>
<dbReference type="PROSITE" id="PS51257">
    <property type="entry name" value="PROKAR_LIPOPROTEIN"/>
    <property type="match status" value="1"/>
</dbReference>
<organism evidence="2 3">
    <name type="scientific">Dyadobacter psychrotolerans</name>
    <dbReference type="NCBI Taxonomy" id="2541721"/>
    <lineage>
        <taxon>Bacteria</taxon>
        <taxon>Pseudomonadati</taxon>
        <taxon>Bacteroidota</taxon>
        <taxon>Cytophagia</taxon>
        <taxon>Cytophagales</taxon>
        <taxon>Spirosomataceae</taxon>
        <taxon>Dyadobacter</taxon>
    </lineage>
</organism>
<keyword evidence="3" id="KW-1185">Reference proteome</keyword>
<keyword evidence="1" id="KW-0732">Signal</keyword>
<feature type="chain" id="PRO_5020786407" description="Lipocalin-like domain-containing protein" evidence="1">
    <location>
        <begin position="23"/>
        <end position="148"/>
    </location>
</feature>
<feature type="signal peptide" evidence="1">
    <location>
        <begin position="1"/>
        <end position="22"/>
    </location>
</feature>
<evidence type="ECO:0000313" key="3">
    <source>
        <dbReference type="Proteomes" id="UP000294850"/>
    </source>
</evidence>
<comment type="caution">
    <text evidence="2">The sequence shown here is derived from an EMBL/GenBank/DDBJ whole genome shotgun (WGS) entry which is preliminary data.</text>
</comment>
<proteinExistence type="predicted"/>
<dbReference type="OrthoDB" id="964100at2"/>
<dbReference type="Proteomes" id="UP000294850">
    <property type="component" value="Unassembled WGS sequence"/>
</dbReference>
<dbReference type="EMBL" id="SMFL01000015">
    <property type="protein sequence ID" value="TDE10476.1"/>
    <property type="molecule type" value="Genomic_DNA"/>
</dbReference>
<evidence type="ECO:0008006" key="4">
    <source>
        <dbReference type="Google" id="ProtNLM"/>
    </source>
</evidence>
<reference evidence="2 3" key="1">
    <citation type="submission" date="2019-03" db="EMBL/GenBank/DDBJ databases">
        <title>Dyadobacter AR-3-6 sp. nov., isolated from arctic soil.</title>
        <authorList>
            <person name="Chaudhary D.K."/>
        </authorList>
    </citation>
    <scope>NUCLEOTIDE SEQUENCE [LARGE SCALE GENOMIC DNA]</scope>
    <source>
        <strain evidence="2 3">AR-3-6</strain>
    </source>
</reference>
<dbReference type="AlphaFoldDB" id="A0A4R5DA50"/>
<gene>
    <name evidence="2" type="ORF">E0F88_27730</name>
</gene>
<name>A0A4R5DA50_9BACT</name>
<evidence type="ECO:0000313" key="2">
    <source>
        <dbReference type="EMBL" id="TDE10476.1"/>
    </source>
</evidence>
<protein>
    <recommendedName>
        <fullName evidence="4">Lipocalin-like domain-containing protein</fullName>
    </recommendedName>
</protein>